<evidence type="ECO:0000313" key="2">
    <source>
        <dbReference type="EMBL" id="RCV40346.1"/>
    </source>
</evidence>
<protein>
    <submittedName>
        <fullName evidence="2">Uncharacterized protein</fullName>
    </submittedName>
</protein>
<organism evidence="2">
    <name type="scientific">Setaria italica</name>
    <name type="common">Foxtail millet</name>
    <name type="synonym">Panicum italicum</name>
    <dbReference type="NCBI Taxonomy" id="4555"/>
    <lineage>
        <taxon>Eukaryota</taxon>
        <taxon>Viridiplantae</taxon>
        <taxon>Streptophyta</taxon>
        <taxon>Embryophyta</taxon>
        <taxon>Tracheophyta</taxon>
        <taxon>Spermatophyta</taxon>
        <taxon>Magnoliopsida</taxon>
        <taxon>Liliopsida</taxon>
        <taxon>Poales</taxon>
        <taxon>Poaceae</taxon>
        <taxon>PACMAD clade</taxon>
        <taxon>Panicoideae</taxon>
        <taxon>Panicodae</taxon>
        <taxon>Paniceae</taxon>
        <taxon>Cenchrinae</taxon>
        <taxon>Setaria</taxon>
    </lineage>
</organism>
<accession>A0A368SD22</accession>
<dbReference type="AlphaFoldDB" id="A0A368SD22"/>
<name>A0A368SD22_SETIT</name>
<proteinExistence type="predicted"/>
<feature type="region of interest" description="Disordered" evidence="1">
    <location>
        <begin position="1"/>
        <end position="67"/>
    </location>
</feature>
<gene>
    <name evidence="2" type="ORF">SETIT_9G045800v2</name>
</gene>
<evidence type="ECO:0000256" key="1">
    <source>
        <dbReference type="SAM" id="MobiDB-lite"/>
    </source>
</evidence>
<dbReference type="EMBL" id="CM003536">
    <property type="protein sequence ID" value="RCV40346.1"/>
    <property type="molecule type" value="Genomic_DNA"/>
</dbReference>
<reference evidence="2" key="2">
    <citation type="submission" date="2015-07" db="EMBL/GenBank/DDBJ databases">
        <authorList>
            <person name="Noorani M."/>
        </authorList>
    </citation>
    <scope>NUCLEOTIDE SEQUENCE</scope>
    <source>
        <strain evidence="2">Yugu1</strain>
    </source>
</reference>
<sequence>MLRGGCRKSETKPRIAISAANSKSTAARIKPAWRNPRGAAAGQAEAEARDRARPLPSCPPSPCPPRRRTRRSRLVLVHVWGLDSWRCGRPGWERGVAAVRCGDASSPLRPRPHAAPRRFRGTCMGKVQGGAASSRAGETERQMGDLILCHRMCFLSFCSECNLLPRGYPSRFPLGRTPKMQVDGCIPDSRKVPHLSPSPILRAMTWLIHMVLCYNNPLHLTVPYALCLHNQSQNQSRLKEPFLCVRFHKLYLHLCSAKRTICYSLNVALTFLTSCPQWIRPPL</sequence>
<dbReference type="OrthoDB" id="10591903at2759"/>
<reference evidence="2" key="1">
    <citation type="journal article" date="2012" name="Nat. Biotechnol.">
        <title>Reference genome sequence of the model plant Setaria.</title>
        <authorList>
            <person name="Bennetzen J.L."/>
            <person name="Schmutz J."/>
            <person name="Wang H."/>
            <person name="Percifield R."/>
            <person name="Hawkins J."/>
            <person name="Pontaroli A.C."/>
            <person name="Estep M."/>
            <person name="Feng L."/>
            <person name="Vaughn J.N."/>
            <person name="Grimwood J."/>
            <person name="Jenkins J."/>
            <person name="Barry K."/>
            <person name="Lindquist E."/>
            <person name="Hellsten U."/>
            <person name="Deshpande S."/>
            <person name="Wang X."/>
            <person name="Wu X."/>
            <person name="Mitros T."/>
            <person name="Triplett J."/>
            <person name="Yang X."/>
            <person name="Ye C.Y."/>
            <person name="Mauro-Herrera M."/>
            <person name="Wang L."/>
            <person name="Li P."/>
            <person name="Sharma M."/>
            <person name="Sharma R."/>
            <person name="Ronald P.C."/>
            <person name="Panaud O."/>
            <person name="Kellogg E.A."/>
            <person name="Brutnell T.P."/>
            <person name="Doust A.N."/>
            <person name="Tuskan G.A."/>
            <person name="Rokhsar D."/>
            <person name="Devos K.M."/>
        </authorList>
    </citation>
    <scope>NUCLEOTIDE SEQUENCE [LARGE SCALE GENOMIC DNA]</scope>
    <source>
        <strain evidence="2">Yugu1</strain>
    </source>
</reference>